<comment type="caution">
    <text evidence="1">The sequence shown here is derived from an EMBL/GenBank/DDBJ whole genome shotgun (WGS) entry which is preliminary data.</text>
</comment>
<sequence length="48" mass="5641">MRPQSRSLIYAALTAQSKYNPRLIQYTTRCCESSIILKFSYEVLLRNL</sequence>
<gene>
    <name evidence="1" type="ORF">HMPREF3293_02568</name>
</gene>
<keyword evidence="2" id="KW-1185">Reference proteome</keyword>
<reference evidence="1 2" key="1">
    <citation type="submission" date="2016-02" db="EMBL/GenBank/DDBJ databases">
        <authorList>
            <person name="Wen L."/>
            <person name="He K."/>
            <person name="Yang H."/>
        </authorList>
    </citation>
    <scope>NUCLEOTIDE SEQUENCE [LARGE SCALE GENOMIC DNA]</scope>
    <source>
        <strain evidence="1 2">DSM 22607</strain>
    </source>
</reference>
<dbReference type="AlphaFoldDB" id="A0A136Q1D1"/>
<evidence type="ECO:0000313" key="1">
    <source>
        <dbReference type="EMBL" id="KXK64489.1"/>
    </source>
</evidence>
<accession>A0A136Q1D1</accession>
<dbReference type="Proteomes" id="UP000070366">
    <property type="component" value="Unassembled WGS sequence"/>
</dbReference>
<name>A0A136Q1D1_9FIRM</name>
<dbReference type="EMBL" id="LSZW01000064">
    <property type="protein sequence ID" value="KXK64489.1"/>
    <property type="molecule type" value="Genomic_DNA"/>
</dbReference>
<dbReference type="STRING" id="626937.HMPREF3293_02568"/>
<organism evidence="1 2">
    <name type="scientific">Christensenella minuta</name>
    <dbReference type="NCBI Taxonomy" id="626937"/>
    <lineage>
        <taxon>Bacteria</taxon>
        <taxon>Bacillati</taxon>
        <taxon>Bacillota</taxon>
        <taxon>Clostridia</taxon>
        <taxon>Christensenellales</taxon>
        <taxon>Christensenellaceae</taxon>
        <taxon>Christensenella</taxon>
    </lineage>
</organism>
<protein>
    <submittedName>
        <fullName evidence="1">Uncharacterized protein</fullName>
    </submittedName>
</protein>
<proteinExistence type="predicted"/>
<evidence type="ECO:0000313" key="2">
    <source>
        <dbReference type="Proteomes" id="UP000070366"/>
    </source>
</evidence>